<name>A0ACC3TYK6_9ASCO</name>
<comment type="caution">
    <text evidence="1">The sequence shown here is derived from an EMBL/GenBank/DDBJ whole genome shotgun (WGS) entry which is preliminary data.</text>
</comment>
<dbReference type="Proteomes" id="UP001489719">
    <property type="component" value="Unassembled WGS sequence"/>
</dbReference>
<evidence type="ECO:0000313" key="2">
    <source>
        <dbReference type="Proteomes" id="UP001489719"/>
    </source>
</evidence>
<gene>
    <name evidence="1" type="ORF">V1517DRAFT_189917</name>
</gene>
<keyword evidence="2" id="KW-1185">Reference proteome</keyword>
<reference evidence="2" key="1">
    <citation type="journal article" date="2024" name="Front. Bioeng. Biotechnol.">
        <title>Genome-scale model development and genomic sequencing of the oleaginous clade Lipomyces.</title>
        <authorList>
            <person name="Czajka J.J."/>
            <person name="Han Y."/>
            <person name="Kim J."/>
            <person name="Mondo S.J."/>
            <person name="Hofstad B.A."/>
            <person name="Robles A."/>
            <person name="Haridas S."/>
            <person name="Riley R."/>
            <person name="LaButti K."/>
            <person name="Pangilinan J."/>
            <person name="Andreopoulos W."/>
            <person name="Lipzen A."/>
            <person name="Yan J."/>
            <person name="Wang M."/>
            <person name="Ng V."/>
            <person name="Grigoriev I.V."/>
            <person name="Spatafora J.W."/>
            <person name="Magnuson J.K."/>
            <person name="Baker S.E."/>
            <person name="Pomraning K.R."/>
        </authorList>
    </citation>
    <scope>NUCLEOTIDE SEQUENCE [LARGE SCALE GENOMIC DNA]</scope>
    <source>
        <strain evidence="2">CBS 10300</strain>
    </source>
</reference>
<dbReference type="EMBL" id="MU970041">
    <property type="protein sequence ID" value="KAK9325283.1"/>
    <property type="molecule type" value="Genomic_DNA"/>
</dbReference>
<organism evidence="1 2">
    <name type="scientific">Lipomyces orientalis</name>
    <dbReference type="NCBI Taxonomy" id="1233043"/>
    <lineage>
        <taxon>Eukaryota</taxon>
        <taxon>Fungi</taxon>
        <taxon>Dikarya</taxon>
        <taxon>Ascomycota</taxon>
        <taxon>Saccharomycotina</taxon>
        <taxon>Lipomycetes</taxon>
        <taxon>Lipomycetales</taxon>
        <taxon>Lipomycetaceae</taxon>
        <taxon>Lipomyces</taxon>
    </lineage>
</organism>
<sequence length="207" mass="23179">MPNPVQRSACDRCHAQKLRCSRSPHGGPCIRCAKVKAVCTWTPSTRRQSEQLSSKPPNLQESSIATPTYDHGNGIESMTPLNTSFPAVQTEFDFSALSTCPLPDLQSREDAASTWQYRFNQEWAMLSAELRSPPDDGIVRTGPGTPSAESQETQNLRLSTIRGLSDLNLKCLHFRPRYLNLRLLYHNLIAGKTKTSRSTRLFSYHSV</sequence>
<protein>
    <submittedName>
        <fullName evidence="1">Uncharacterized protein</fullName>
    </submittedName>
</protein>
<evidence type="ECO:0000313" key="1">
    <source>
        <dbReference type="EMBL" id="KAK9325283.1"/>
    </source>
</evidence>
<proteinExistence type="predicted"/>
<accession>A0ACC3TYK6</accession>